<dbReference type="Proteomes" id="UP000886998">
    <property type="component" value="Unassembled WGS sequence"/>
</dbReference>
<protein>
    <submittedName>
        <fullName evidence="5">Ancient ubiquitous protein 1 homolog</fullName>
    </submittedName>
</protein>
<evidence type="ECO:0000313" key="5">
    <source>
        <dbReference type="EMBL" id="GFY54293.1"/>
    </source>
</evidence>
<feature type="compositionally biased region" description="Polar residues" evidence="3">
    <location>
        <begin position="303"/>
        <end position="325"/>
    </location>
</feature>
<dbReference type="EMBL" id="BMAV01009817">
    <property type="protein sequence ID" value="GFY54293.1"/>
    <property type="molecule type" value="Genomic_DNA"/>
</dbReference>
<keyword evidence="2 4" id="KW-0472">Membrane</keyword>
<evidence type="ECO:0000256" key="4">
    <source>
        <dbReference type="SAM" id="Phobius"/>
    </source>
</evidence>
<dbReference type="OrthoDB" id="1854593at2759"/>
<organism evidence="5 6">
    <name type="scientific">Trichonephila inaurata madagascariensis</name>
    <dbReference type="NCBI Taxonomy" id="2747483"/>
    <lineage>
        <taxon>Eukaryota</taxon>
        <taxon>Metazoa</taxon>
        <taxon>Ecdysozoa</taxon>
        <taxon>Arthropoda</taxon>
        <taxon>Chelicerata</taxon>
        <taxon>Arachnida</taxon>
        <taxon>Araneae</taxon>
        <taxon>Araneomorphae</taxon>
        <taxon>Entelegynae</taxon>
        <taxon>Araneoidea</taxon>
        <taxon>Nephilidae</taxon>
        <taxon>Trichonephila</taxon>
        <taxon>Trichonephila inaurata</taxon>
    </lineage>
</organism>
<keyword evidence="4" id="KW-0812">Transmembrane</keyword>
<proteinExistence type="predicted"/>
<keyword evidence="4" id="KW-1133">Transmembrane helix</keyword>
<dbReference type="AlphaFoldDB" id="A0A8X6XI42"/>
<reference evidence="5" key="1">
    <citation type="submission" date="2020-08" db="EMBL/GenBank/DDBJ databases">
        <title>Multicomponent nature underlies the extraordinary mechanical properties of spider dragline silk.</title>
        <authorList>
            <person name="Kono N."/>
            <person name="Nakamura H."/>
            <person name="Mori M."/>
            <person name="Yoshida Y."/>
            <person name="Ohtoshi R."/>
            <person name="Malay A.D."/>
            <person name="Moran D.A.P."/>
            <person name="Tomita M."/>
            <person name="Numata K."/>
            <person name="Arakawa K."/>
        </authorList>
    </citation>
    <scope>NUCLEOTIDE SEQUENCE</scope>
</reference>
<dbReference type="SUPFAM" id="SSF69593">
    <property type="entry name" value="Glycerol-3-phosphate (1)-acyltransferase"/>
    <property type="match status" value="1"/>
</dbReference>
<evidence type="ECO:0000256" key="1">
    <source>
        <dbReference type="ARBA" id="ARBA00004370"/>
    </source>
</evidence>
<keyword evidence="6" id="KW-1185">Reference proteome</keyword>
<sequence length="370" mass="41371">MLVETGLSSEKTNVPSSINLEDLFDSSRILVSPKLYKAVLYFPFALLLLLTRLIAGVLGFLILLLLPQKSQKRSTILKGICKVLGIIVEVDDKYTDENAKLMVANHVSLWDRLAVNIMVPCNTISKDFRVGRADSLSFWKDVDIPHPRDLTNEEIVAFQMFIEGSSVRVLHFPECATTNGKNGLLKFHPGLFSTNSPIQPVLIHVSSSSFMPISPSVLGSTAWTDIFWSFILPSTFLRLKTLPSMVRFPEESASDFSKRVQQTMASAMDLIPTAFTSSDKEELVKRLQTSALTAVPPGRSKVESSNKNSQQLSGLWRPTQSMSTPTQKLTLNTAAETFGKSPKERMASYQERRKILLEAARQKYLEKHNF</sequence>
<comment type="caution">
    <text evidence="5">The sequence shown here is derived from an EMBL/GenBank/DDBJ whole genome shotgun (WGS) entry which is preliminary data.</text>
</comment>
<dbReference type="GO" id="GO:0005789">
    <property type="term" value="C:endoplasmic reticulum membrane"/>
    <property type="evidence" value="ECO:0007669"/>
    <property type="project" value="TreeGrafter"/>
</dbReference>
<evidence type="ECO:0000313" key="6">
    <source>
        <dbReference type="Proteomes" id="UP000886998"/>
    </source>
</evidence>
<dbReference type="PANTHER" id="PTHR15486">
    <property type="entry name" value="ANCIENT UBIQUITOUS PROTEIN"/>
    <property type="match status" value="1"/>
</dbReference>
<comment type="subcellular location">
    <subcellularLocation>
        <location evidence="1">Membrane</location>
    </subcellularLocation>
</comment>
<gene>
    <name evidence="5" type="primary">F44B9.5</name>
    <name evidence="5" type="ORF">TNIN_219941</name>
</gene>
<evidence type="ECO:0000256" key="2">
    <source>
        <dbReference type="ARBA" id="ARBA00023136"/>
    </source>
</evidence>
<feature type="region of interest" description="Disordered" evidence="3">
    <location>
        <begin position="295"/>
        <end position="325"/>
    </location>
</feature>
<name>A0A8X6XI42_9ARAC</name>
<dbReference type="PANTHER" id="PTHR15486:SF96">
    <property type="entry name" value="LIPID DROPLET-REGULATING VLDL ASSEMBLY FACTOR AUP1"/>
    <property type="match status" value="1"/>
</dbReference>
<accession>A0A8X6XI42</accession>
<evidence type="ECO:0000256" key="3">
    <source>
        <dbReference type="SAM" id="MobiDB-lite"/>
    </source>
</evidence>
<feature type="transmembrane region" description="Helical" evidence="4">
    <location>
        <begin position="40"/>
        <end position="66"/>
    </location>
</feature>
<dbReference type="GO" id="GO:0036503">
    <property type="term" value="P:ERAD pathway"/>
    <property type="evidence" value="ECO:0007669"/>
    <property type="project" value="TreeGrafter"/>
</dbReference>